<organism evidence="2">
    <name type="scientific">Hordeum vulgare subsp. vulgare</name>
    <name type="common">Domesticated barley</name>
    <dbReference type="NCBI Taxonomy" id="112509"/>
    <lineage>
        <taxon>Eukaryota</taxon>
        <taxon>Viridiplantae</taxon>
        <taxon>Streptophyta</taxon>
        <taxon>Embryophyta</taxon>
        <taxon>Tracheophyta</taxon>
        <taxon>Spermatophyta</taxon>
        <taxon>Magnoliopsida</taxon>
        <taxon>Liliopsida</taxon>
        <taxon>Poales</taxon>
        <taxon>Poaceae</taxon>
        <taxon>BOP clade</taxon>
        <taxon>Pooideae</taxon>
        <taxon>Triticodae</taxon>
        <taxon>Triticeae</taxon>
        <taxon>Hordeinae</taxon>
        <taxon>Hordeum</taxon>
    </lineage>
</organism>
<feature type="region of interest" description="Disordered" evidence="1">
    <location>
        <begin position="1"/>
        <end position="26"/>
    </location>
</feature>
<dbReference type="AlphaFoldDB" id="F2D883"/>
<name>F2D883_HORVV</name>
<evidence type="ECO:0000313" key="2">
    <source>
        <dbReference type="EMBL" id="BAJ91304.1"/>
    </source>
</evidence>
<accession>F2D883</accession>
<proteinExistence type="evidence at transcript level"/>
<feature type="compositionally biased region" description="Pro residues" evidence="1">
    <location>
        <begin position="1"/>
        <end position="22"/>
    </location>
</feature>
<protein>
    <submittedName>
        <fullName evidence="2">Predicted protein</fullName>
    </submittedName>
</protein>
<dbReference type="EMBL" id="AK360095">
    <property type="protein sequence ID" value="BAJ91304.1"/>
    <property type="molecule type" value="mRNA"/>
</dbReference>
<sequence>MCAPLGFPPPPPPSPSHQPVPVPSVAGYRRRRLPQIRFSLKPSRLPFPPILHDGWEERGRGKGWHRGVARGASCIGAGCGGGARSSCSGLHLCSCPSSAGMGPAGLGEV</sequence>
<evidence type="ECO:0000256" key="1">
    <source>
        <dbReference type="SAM" id="MobiDB-lite"/>
    </source>
</evidence>
<reference evidence="2" key="1">
    <citation type="journal article" date="2011" name="Plant Physiol.">
        <title>Comprehensive sequence analysis of 24,783 barley full-length cDNAs derived from 12 clone libraries.</title>
        <authorList>
            <person name="Matsumoto T."/>
            <person name="Tanaka T."/>
            <person name="Sakai H."/>
            <person name="Amano N."/>
            <person name="Kanamori H."/>
            <person name="Kurita K."/>
            <person name="Kikuta A."/>
            <person name="Kamiya K."/>
            <person name="Yamamoto M."/>
            <person name="Ikawa H."/>
            <person name="Fujii N."/>
            <person name="Hori K."/>
            <person name="Itoh T."/>
            <person name="Sato K."/>
        </authorList>
    </citation>
    <scope>NUCLEOTIDE SEQUENCE</scope>
    <source>
        <tissue evidence="2">Shoot</tissue>
    </source>
</reference>